<evidence type="ECO:0000313" key="2">
    <source>
        <dbReference type="EMBL" id="CAB4939235.1"/>
    </source>
</evidence>
<name>A0A6J7J7M9_9ZZZZ</name>
<gene>
    <name evidence="2" type="ORF">UFOPK3564_02839</name>
</gene>
<feature type="region of interest" description="Disordered" evidence="1">
    <location>
        <begin position="463"/>
        <end position="490"/>
    </location>
</feature>
<feature type="compositionally biased region" description="Basic and acidic residues" evidence="1">
    <location>
        <begin position="70"/>
        <end position="86"/>
    </location>
</feature>
<dbReference type="EMBL" id="CAFBMK010000227">
    <property type="protein sequence ID" value="CAB4939235.1"/>
    <property type="molecule type" value="Genomic_DNA"/>
</dbReference>
<dbReference type="AlphaFoldDB" id="A0A6J7J7M9"/>
<feature type="region of interest" description="Disordered" evidence="1">
    <location>
        <begin position="212"/>
        <end position="243"/>
    </location>
</feature>
<sequence>MPLPERLADPVDVLAARLAVSSRPQPDGWRRDVLVYAMLEDAARTIQRGRPKSAAVVLGTHEAAERLQARESGRGRVKTTGREAKPDNTSLRRSLKRLEQAGLIRREVVRDVEDQERWTVATLLPLPPAVDDLAGQATALLSRWLDERPAAWTAPLRRLARRRADTKLRTEARTAYRREVARAEVVASGRAPAVPVSDQGASPCWGSGLKATATEQNRSGEKKENAGARVRPSTENECIEDGGGEASARAERLIVAVRPFLAPLTPIEADRVGNNGLGWLSRSERLRWARTVGRWERVRGLAANGWDQLDAYEAAAQTMWDLTHGATRPISPNHRALTVDERDGVRRIRPLAIVARVMHLLTRDLAALAKERREQAALRDAAAAAIRPPIWVQTDPAGQPRWRSTQHVVLLAKWMPSDAELARAVPTIRAMIYALPSPHHGTIPVSVGIADRDGGYVRLPLRRARGGENPGPRRLVRRIPAAAPRRKGRR</sequence>
<accession>A0A6J7J7M9</accession>
<proteinExistence type="predicted"/>
<organism evidence="2">
    <name type="scientific">freshwater metagenome</name>
    <dbReference type="NCBI Taxonomy" id="449393"/>
    <lineage>
        <taxon>unclassified sequences</taxon>
        <taxon>metagenomes</taxon>
        <taxon>ecological metagenomes</taxon>
    </lineage>
</organism>
<protein>
    <submittedName>
        <fullName evidence="2">Unannotated protein</fullName>
    </submittedName>
</protein>
<reference evidence="2" key="1">
    <citation type="submission" date="2020-05" db="EMBL/GenBank/DDBJ databases">
        <authorList>
            <person name="Chiriac C."/>
            <person name="Salcher M."/>
            <person name="Ghai R."/>
            <person name="Kavagutti S V."/>
        </authorList>
    </citation>
    <scope>NUCLEOTIDE SEQUENCE</scope>
</reference>
<evidence type="ECO:0000256" key="1">
    <source>
        <dbReference type="SAM" id="MobiDB-lite"/>
    </source>
</evidence>
<feature type="region of interest" description="Disordered" evidence="1">
    <location>
        <begin position="70"/>
        <end position="89"/>
    </location>
</feature>